<reference evidence="2" key="1">
    <citation type="submission" date="2018-10" db="EMBL/GenBank/DDBJ databases">
        <title>Schaedlerella arabinophila gen. nov. sp. nov., isolated from the mouse intestinal tract and comparative analysis with the genome of the closely related altered Schaedler flora strain ASF502.</title>
        <authorList>
            <person name="Miyake S."/>
            <person name="Soh M."/>
            <person name="Seedorf H."/>
        </authorList>
    </citation>
    <scope>NUCLEOTIDE SEQUENCE [LARGE SCALE GENOMIC DNA]</scope>
    <source>
        <strain evidence="2">DSM 106076</strain>
    </source>
</reference>
<evidence type="ECO:0000313" key="3">
    <source>
        <dbReference type="Proteomes" id="UP000274920"/>
    </source>
</evidence>
<dbReference type="EMBL" id="RHJS01000002">
    <property type="protein sequence ID" value="RRK34560.1"/>
    <property type="molecule type" value="Genomic_DNA"/>
</dbReference>
<protein>
    <submittedName>
        <fullName evidence="2">NAD(P)-dependent oxidoreductase</fullName>
    </submittedName>
</protein>
<dbReference type="InterPro" id="IPR050177">
    <property type="entry name" value="Lipid_A_modif_metabolic_enz"/>
</dbReference>
<feature type="domain" description="NAD-dependent epimerase/dehydratase" evidence="1">
    <location>
        <begin position="5"/>
        <end position="225"/>
    </location>
</feature>
<dbReference type="InterPro" id="IPR001509">
    <property type="entry name" value="Epimerase_deHydtase"/>
</dbReference>
<comment type="caution">
    <text evidence="2">The sequence shown here is derived from an EMBL/GenBank/DDBJ whole genome shotgun (WGS) entry which is preliminary data.</text>
</comment>
<name>A0A3R8L1M9_9FIRM</name>
<keyword evidence="3" id="KW-1185">Reference proteome</keyword>
<dbReference type="Proteomes" id="UP000274920">
    <property type="component" value="Unassembled WGS sequence"/>
</dbReference>
<dbReference type="RefSeq" id="WP_125129668.1">
    <property type="nucleotide sequence ID" value="NZ_RHJS01000002.1"/>
</dbReference>
<dbReference type="InterPro" id="IPR036291">
    <property type="entry name" value="NAD(P)-bd_dom_sf"/>
</dbReference>
<evidence type="ECO:0000259" key="1">
    <source>
        <dbReference type="Pfam" id="PF01370"/>
    </source>
</evidence>
<dbReference type="Pfam" id="PF01370">
    <property type="entry name" value="Epimerase"/>
    <property type="match status" value="1"/>
</dbReference>
<dbReference type="AlphaFoldDB" id="A0A3R8L1M9"/>
<dbReference type="PANTHER" id="PTHR43245">
    <property type="entry name" value="BIFUNCTIONAL POLYMYXIN RESISTANCE PROTEIN ARNA"/>
    <property type="match status" value="1"/>
</dbReference>
<organism evidence="2 3">
    <name type="scientific">Schaedlerella arabinosiphila</name>
    <dbReference type="NCBI Taxonomy" id="2044587"/>
    <lineage>
        <taxon>Bacteria</taxon>
        <taxon>Bacillati</taxon>
        <taxon>Bacillota</taxon>
        <taxon>Clostridia</taxon>
        <taxon>Lachnospirales</taxon>
        <taxon>Lachnospiraceae</taxon>
        <taxon>Schaedlerella</taxon>
    </lineage>
</organism>
<dbReference type="SUPFAM" id="SSF51735">
    <property type="entry name" value="NAD(P)-binding Rossmann-fold domains"/>
    <property type="match status" value="1"/>
</dbReference>
<sequence>MRSAIVTGATGFIGTHLCGELKRNNISVTGLARHDSLNTGRLEKDIDIVWCGMDGYDSFSGAPADTFYHLAWDGATGAGRDDEELQAKNIARTVAALKAAKRVGCRRFVALGTVYENLVPQVVLESGHRKADFYLLSKQSSHYMCLKLARKLDIEFVWATIFQPIGRYIKREQVMTYTINGLLKGEPPEFGPAMEPYDITAVEDIAYGLRLLGESALTKQEYYIGSGSPMLMKEYLERTKEVLSVDTELKIGCRPDDGLRFSFDWYDISTIQKDTGYSARVGFDQAVLNVAEWVRSGEMI</sequence>
<accession>A0A3R8L1M9</accession>
<dbReference type="Gene3D" id="3.40.50.720">
    <property type="entry name" value="NAD(P)-binding Rossmann-like Domain"/>
    <property type="match status" value="1"/>
</dbReference>
<evidence type="ECO:0000313" key="2">
    <source>
        <dbReference type="EMBL" id="RRK34560.1"/>
    </source>
</evidence>
<proteinExistence type="predicted"/>
<dbReference type="PANTHER" id="PTHR43245:SF13">
    <property type="entry name" value="UDP-D-APIOSE_UDP-D-XYLOSE SYNTHASE 2"/>
    <property type="match status" value="1"/>
</dbReference>
<gene>
    <name evidence="2" type="ORF">EBB54_26885</name>
</gene>